<protein>
    <submittedName>
        <fullName evidence="3 4">Response regulator</fullName>
    </submittedName>
</protein>
<gene>
    <name evidence="3" type="ORF">Ga0074115_12621</name>
    <name evidence="4" type="ORF">Ga0076813_15978</name>
</gene>
<dbReference type="Gene3D" id="3.40.50.2300">
    <property type="match status" value="1"/>
</dbReference>
<dbReference type="SUPFAM" id="SSF109604">
    <property type="entry name" value="HD-domain/PDEase-like"/>
    <property type="match status" value="1"/>
</dbReference>
<keyword evidence="6" id="KW-1185">Reference proteome</keyword>
<evidence type="ECO:0000313" key="3">
    <source>
        <dbReference type="EMBL" id="KRT55872.1"/>
    </source>
</evidence>
<organism evidence="4 5">
    <name type="scientific">endosymbiont of Ridgeia piscesae</name>
    <dbReference type="NCBI Taxonomy" id="54398"/>
    <lineage>
        <taxon>Bacteria</taxon>
        <taxon>Pseudomonadati</taxon>
        <taxon>Pseudomonadota</taxon>
        <taxon>Gammaproteobacteria</taxon>
        <taxon>sulfur-oxidizing symbionts</taxon>
    </lineage>
</organism>
<evidence type="ECO:0000313" key="5">
    <source>
        <dbReference type="Proteomes" id="UP000051276"/>
    </source>
</evidence>
<dbReference type="InterPro" id="IPR001789">
    <property type="entry name" value="Sig_transdc_resp-reg_receiver"/>
</dbReference>
<accession>A0A0T5ZA59</accession>
<proteinExistence type="predicted"/>
<dbReference type="CDD" id="cd17569">
    <property type="entry name" value="REC_HupR-like"/>
    <property type="match status" value="1"/>
</dbReference>
<dbReference type="SMART" id="SM00448">
    <property type="entry name" value="REC"/>
    <property type="match status" value="1"/>
</dbReference>
<dbReference type="Pfam" id="PF00072">
    <property type="entry name" value="Response_reg"/>
    <property type="match status" value="1"/>
</dbReference>
<evidence type="ECO:0000313" key="6">
    <source>
        <dbReference type="Proteomes" id="UP000051634"/>
    </source>
</evidence>
<evidence type="ECO:0000259" key="2">
    <source>
        <dbReference type="PROSITE" id="PS50110"/>
    </source>
</evidence>
<dbReference type="Proteomes" id="UP000051276">
    <property type="component" value="Unassembled WGS sequence"/>
</dbReference>
<dbReference type="Proteomes" id="UP000051634">
    <property type="component" value="Unassembled WGS sequence"/>
</dbReference>
<dbReference type="GO" id="GO:0000160">
    <property type="term" value="P:phosphorelay signal transduction system"/>
    <property type="evidence" value="ECO:0007669"/>
    <property type="project" value="InterPro"/>
</dbReference>
<dbReference type="Pfam" id="PF13487">
    <property type="entry name" value="HD_5"/>
    <property type="match status" value="1"/>
</dbReference>
<reference evidence="5 6" key="1">
    <citation type="submission" date="2015-11" db="EMBL/GenBank/DDBJ databases">
        <title>The genome of Candidatus Endoriftia persephone in Ridgeia piscesae and population structure of the North Eastern Pacific vestimentiferan symbionts.</title>
        <authorList>
            <person name="Perez M."/>
            <person name="Juniper K.S."/>
        </authorList>
    </citation>
    <scope>NUCLEOTIDE SEQUENCE [LARGE SCALE GENOMIC DNA]</scope>
    <source>
        <strain evidence="4">Ind10</strain>
        <strain evidence="3">Ind11</strain>
    </source>
</reference>
<dbReference type="PANTHER" id="PTHR45228:SF8">
    <property type="entry name" value="TWO-COMPONENT RESPONSE REGULATOR-RELATED"/>
    <property type="match status" value="1"/>
</dbReference>
<evidence type="ECO:0000256" key="1">
    <source>
        <dbReference type="PROSITE-ProRule" id="PRU00169"/>
    </source>
</evidence>
<keyword evidence="1" id="KW-0597">Phosphoprotein</keyword>
<dbReference type="PANTHER" id="PTHR45228">
    <property type="entry name" value="CYCLIC DI-GMP PHOSPHODIESTERASE TM_0186-RELATED"/>
    <property type="match status" value="1"/>
</dbReference>
<sequence>MAPKLPEKVLLVDDDRNLLDSFRRQFRKRLNLVTAVSGGDALQAIQDDGPFAVVVSDMQMPNMDGVELLTRVRVAAPNTVRIMLTGNANLEVALGAINQGHISRFLNKPVEVPELYEAIIDGIQHYRLVMMEKTLLNKTLKGAVNLLTDILSLVDPDSFSQASRIKRHVDTMLKSLGLQDTWHFELAALLSQIGHITIPREILEKVASNVPLTTKEAALYKTHPEIGSRLLQHIPRLETVAAIVAHQEAEDEMEKISKHLSQEDKITLGSHLLKVAIAYDKRITAGMDEDQSLTELKDEPTRYAPALVEALAAGEGSNKQVEIMHLPLAKLHSGMILDQNIRTQAGTMLVARGQELSQPILLRLIAAEHNDVIHGPYRVVNVRE</sequence>
<dbReference type="SUPFAM" id="SSF52172">
    <property type="entry name" value="CheY-like"/>
    <property type="match status" value="1"/>
</dbReference>
<comment type="caution">
    <text evidence="4">The sequence shown here is derived from an EMBL/GenBank/DDBJ whole genome shotgun (WGS) entry which is preliminary data.</text>
</comment>
<dbReference type="Gene3D" id="1.10.3210.10">
    <property type="entry name" value="Hypothetical protein af1432"/>
    <property type="match status" value="1"/>
</dbReference>
<dbReference type="OrthoDB" id="9802066at2"/>
<dbReference type="AlphaFoldDB" id="A0A0T5ZA59"/>
<dbReference type="EMBL" id="LMXI01000097">
    <property type="protein sequence ID" value="KRT59740.1"/>
    <property type="molecule type" value="Genomic_DNA"/>
</dbReference>
<name>A0A0T5ZA59_9GAMM</name>
<dbReference type="InterPro" id="IPR011006">
    <property type="entry name" value="CheY-like_superfamily"/>
</dbReference>
<dbReference type="PROSITE" id="PS50110">
    <property type="entry name" value="RESPONSE_REGULATORY"/>
    <property type="match status" value="1"/>
</dbReference>
<dbReference type="EMBL" id="LDXT01000071">
    <property type="protein sequence ID" value="KRT55872.1"/>
    <property type="molecule type" value="Genomic_DNA"/>
</dbReference>
<feature type="domain" description="Response regulatory" evidence="2">
    <location>
        <begin position="8"/>
        <end position="123"/>
    </location>
</feature>
<feature type="modified residue" description="4-aspartylphosphate" evidence="1">
    <location>
        <position position="57"/>
    </location>
</feature>
<dbReference type="InterPro" id="IPR052020">
    <property type="entry name" value="Cyclic_di-GMP/3'3'-cGAMP_PDE"/>
</dbReference>
<dbReference type="STRING" id="54398.Ga0074115_12621"/>
<evidence type="ECO:0000313" key="4">
    <source>
        <dbReference type="EMBL" id="KRT59740.1"/>
    </source>
</evidence>